<evidence type="ECO:0000313" key="3">
    <source>
        <dbReference type="Proteomes" id="UP001162164"/>
    </source>
</evidence>
<protein>
    <submittedName>
        <fullName evidence="2">Uncharacterized protein</fullName>
    </submittedName>
</protein>
<keyword evidence="1" id="KW-0812">Transmembrane</keyword>
<proteinExistence type="predicted"/>
<sequence length="134" mass="15345">MVGSVVLILKEMHDWVGSPAVEPQIAVVASTAGVVIIIVAIYFPTRHARNYSYIPTNRIYKEIVLLKTENQIHNLNRCTYEDLILKNKNIEITSVTEKKEFPKAFSRSKILKAWSNQKVCSNRYCEPSENDPQH</sequence>
<accession>A0ABQ9JWX4</accession>
<keyword evidence="3" id="KW-1185">Reference proteome</keyword>
<name>A0ABQ9JWX4_9CUCU</name>
<organism evidence="2 3">
    <name type="scientific">Molorchus minor</name>
    <dbReference type="NCBI Taxonomy" id="1323400"/>
    <lineage>
        <taxon>Eukaryota</taxon>
        <taxon>Metazoa</taxon>
        <taxon>Ecdysozoa</taxon>
        <taxon>Arthropoda</taxon>
        <taxon>Hexapoda</taxon>
        <taxon>Insecta</taxon>
        <taxon>Pterygota</taxon>
        <taxon>Neoptera</taxon>
        <taxon>Endopterygota</taxon>
        <taxon>Coleoptera</taxon>
        <taxon>Polyphaga</taxon>
        <taxon>Cucujiformia</taxon>
        <taxon>Chrysomeloidea</taxon>
        <taxon>Cerambycidae</taxon>
        <taxon>Lamiinae</taxon>
        <taxon>Monochamini</taxon>
        <taxon>Molorchus</taxon>
    </lineage>
</organism>
<evidence type="ECO:0000313" key="2">
    <source>
        <dbReference type="EMBL" id="KAJ8982089.1"/>
    </source>
</evidence>
<feature type="transmembrane region" description="Helical" evidence="1">
    <location>
        <begin position="25"/>
        <end position="43"/>
    </location>
</feature>
<keyword evidence="1" id="KW-1133">Transmembrane helix</keyword>
<gene>
    <name evidence="2" type="ORF">NQ317_011087</name>
</gene>
<keyword evidence="1" id="KW-0472">Membrane</keyword>
<dbReference type="EMBL" id="JAPWTJ010000146">
    <property type="protein sequence ID" value="KAJ8982089.1"/>
    <property type="molecule type" value="Genomic_DNA"/>
</dbReference>
<dbReference type="Proteomes" id="UP001162164">
    <property type="component" value="Unassembled WGS sequence"/>
</dbReference>
<comment type="caution">
    <text evidence="2">The sequence shown here is derived from an EMBL/GenBank/DDBJ whole genome shotgun (WGS) entry which is preliminary data.</text>
</comment>
<evidence type="ECO:0000256" key="1">
    <source>
        <dbReference type="SAM" id="Phobius"/>
    </source>
</evidence>
<reference evidence="2" key="1">
    <citation type="journal article" date="2023" name="Insect Mol. Biol.">
        <title>Genome sequencing provides insights into the evolution of gene families encoding plant cell wall-degrading enzymes in longhorned beetles.</title>
        <authorList>
            <person name="Shin N.R."/>
            <person name="Okamura Y."/>
            <person name="Kirsch R."/>
            <person name="Pauchet Y."/>
        </authorList>
    </citation>
    <scope>NUCLEOTIDE SEQUENCE</scope>
    <source>
        <strain evidence="2">MMC_N1</strain>
    </source>
</reference>